<keyword evidence="7" id="KW-0694">RNA-binding</keyword>
<dbReference type="GO" id="GO:0017150">
    <property type="term" value="F:tRNA dihydrouridine synthase activity"/>
    <property type="evidence" value="ECO:0007669"/>
    <property type="project" value="InterPro"/>
</dbReference>
<evidence type="ECO:0000256" key="10">
    <source>
        <dbReference type="ARBA" id="ARBA00048802"/>
    </source>
</evidence>
<comment type="cofactor">
    <cofactor evidence="11 13">
        <name>FMN</name>
        <dbReference type="ChEBI" id="CHEBI:58210"/>
    </cofactor>
</comment>
<keyword evidence="16" id="KW-1185">Reference proteome</keyword>
<feature type="binding site" evidence="13">
    <location>
        <begin position="24"/>
        <end position="26"/>
    </location>
    <ligand>
        <name>FMN</name>
        <dbReference type="ChEBI" id="CHEBI:58210"/>
    </ligand>
</feature>
<keyword evidence="5 11" id="KW-0819">tRNA processing</keyword>
<dbReference type="KEGG" id="gtl:EP073_05655"/>
<dbReference type="PANTHER" id="PTHR45846">
    <property type="entry name" value="TRNA-DIHYDROURIDINE(47) SYNTHASE [NAD(P)(+)]-LIKE"/>
    <property type="match status" value="1"/>
</dbReference>
<evidence type="ECO:0000256" key="2">
    <source>
        <dbReference type="ARBA" id="ARBA00022555"/>
    </source>
</evidence>
<comment type="similarity">
    <text evidence="11">Belongs to the dus family.</text>
</comment>
<feature type="binding site" evidence="13">
    <location>
        <position position="78"/>
    </location>
    <ligand>
        <name>FMN</name>
        <dbReference type="ChEBI" id="CHEBI:58210"/>
    </ligand>
</feature>
<evidence type="ECO:0000259" key="14">
    <source>
        <dbReference type="Pfam" id="PF01207"/>
    </source>
</evidence>
<name>A0A3R5V0X4_9BACT</name>
<evidence type="ECO:0000256" key="7">
    <source>
        <dbReference type="ARBA" id="ARBA00022884"/>
    </source>
</evidence>
<dbReference type="InterPro" id="IPR001269">
    <property type="entry name" value="DUS_fam"/>
</dbReference>
<dbReference type="InterPro" id="IPR024036">
    <property type="entry name" value="tRNA-dHydroUridine_Synthase_C"/>
</dbReference>
<dbReference type="EC" id="1.3.1.-" evidence="11"/>
<comment type="catalytic activity">
    <reaction evidence="9">
        <text>a 5,6-dihydrouridine in tRNA + NADP(+) = a uridine in tRNA + NADPH + H(+)</text>
        <dbReference type="Rhea" id="RHEA:23624"/>
        <dbReference type="Rhea" id="RHEA-COMP:13339"/>
        <dbReference type="Rhea" id="RHEA-COMP:13887"/>
        <dbReference type="ChEBI" id="CHEBI:15378"/>
        <dbReference type="ChEBI" id="CHEBI:57783"/>
        <dbReference type="ChEBI" id="CHEBI:58349"/>
        <dbReference type="ChEBI" id="CHEBI:65315"/>
        <dbReference type="ChEBI" id="CHEBI:74443"/>
    </reaction>
</comment>
<evidence type="ECO:0000256" key="9">
    <source>
        <dbReference type="ARBA" id="ARBA00048205"/>
    </source>
</evidence>
<feature type="binding site" evidence="13">
    <location>
        <position position="178"/>
    </location>
    <ligand>
        <name>FMN</name>
        <dbReference type="ChEBI" id="CHEBI:58210"/>
    </ligand>
</feature>
<dbReference type="Pfam" id="PF01207">
    <property type="entry name" value="Dus"/>
    <property type="match status" value="1"/>
</dbReference>
<evidence type="ECO:0000256" key="5">
    <source>
        <dbReference type="ARBA" id="ARBA00022694"/>
    </source>
</evidence>
<dbReference type="CDD" id="cd02801">
    <property type="entry name" value="DUS_like_FMN"/>
    <property type="match status" value="1"/>
</dbReference>
<gene>
    <name evidence="15" type="ORF">EP073_05655</name>
</gene>
<proteinExistence type="inferred from homology"/>
<evidence type="ECO:0000256" key="3">
    <source>
        <dbReference type="ARBA" id="ARBA00022630"/>
    </source>
</evidence>
<keyword evidence="2" id="KW-0820">tRNA-binding</keyword>
<evidence type="ECO:0000313" key="16">
    <source>
        <dbReference type="Proteomes" id="UP000287502"/>
    </source>
</evidence>
<comment type="catalytic activity">
    <reaction evidence="10">
        <text>a 5,6-dihydrouridine in tRNA + NAD(+) = a uridine in tRNA + NADH + H(+)</text>
        <dbReference type="Rhea" id="RHEA:54452"/>
        <dbReference type="Rhea" id="RHEA-COMP:13339"/>
        <dbReference type="Rhea" id="RHEA-COMP:13887"/>
        <dbReference type="ChEBI" id="CHEBI:15378"/>
        <dbReference type="ChEBI" id="CHEBI:57540"/>
        <dbReference type="ChEBI" id="CHEBI:57945"/>
        <dbReference type="ChEBI" id="CHEBI:65315"/>
        <dbReference type="ChEBI" id="CHEBI:74443"/>
    </reaction>
</comment>
<keyword evidence="13" id="KW-0547">Nucleotide-binding</keyword>
<protein>
    <recommendedName>
        <fullName evidence="11">tRNA-dihydrouridine synthase</fullName>
        <ecNumber evidence="11">1.3.1.-</ecNumber>
    </recommendedName>
</protein>
<reference evidence="15 16" key="1">
    <citation type="submission" date="2019-01" db="EMBL/GenBank/DDBJ databases">
        <title>Geovibrio thiophilus DSM 11263, complete genome.</title>
        <authorList>
            <person name="Spring S."/>
            <person name="Bunk B."/>
            <person name="Sproer C."/>
        </authorList>
    </citation>
    <scope>NUCLEOTIDE SEQUENCE [LARGE SCALE GENOMIC DNA]</scope>
    <source>
        <strain evidence="15 16">DSM 11263</strain>
    </source>
</reference>
<dbReference type="OrthoDB" id="9764501at2"/>
<evidence type="ECO:0000256" key="8">
    <source>
        <dbReference type="ARBA" id="ARBA00023002"/>
    </source>
</evidence>
<dbReference type="Gene3D" id="3.20.20.70">
    <property type="entry name" value="Aldolase class I"/>
    <property type="match status" value="1"/>
</dbReference>
<dbReference type="GO" id="GO:0000049">
    <property type="term" value="F:tRNA binding"/>
    <property type="evidence" value="ECO:0007669"/>
    <property type="project" value="UniProtKB-KW"/>
</dbReference>
<dbReference type="Gene3D" id="1.10.1200.80">
    <property type="entry name" value="Putative flavin oxidoreducatase, domain 2"/>
    <property type="match status" value="1"/>
</dbReference>
<keyword evidence="8 11" id="KW-0560">Oxidoreductase</keyword>
<comment type="function">
    <text evidence="1 11">Catalyzes the synthesis of 5,6-dihydrouridine (D), a modified base found in the D-loop of most tRNAs, via the reduction of the C5-C6 double bond in target uridines.</text>
</comment>
<evidence type="ECO:0000256" key="4">
    <source>
        <dbReference type="ARBA" id="ARBA00022643"/>
    </source>
</evidence>
<evidence type="ECO:0000256" key="11">
    <source>
        <dbReference type="PIRNR" id="PIRNR006621"/>
    </source>
</evidence>
<keyword evidence="6" id="KW-0521">NADP</keyword>
<dbReference type="AlphaFoldDB" id="A0A3R5V0X4"/>
<keyword evidence="4 11" id="KW-0288">FMN</keyword>
<sequence length="328" mass="36761">MTLSRKSDNIITESLKKNVFVAAPMAGVSTPPFRLAVRDFFDGIIFSEMVSVEGLIRGGKKTLEYVRLTERDNPYALQLFGSRPESIHDAIKICDEHSNADFYDINMGCPVKKVLKSGSGAALLKDTVKIREIIKAARKATDKPLTVKIRLGWDRGSINYPEVLEIAAGEGIDAVSLHGRTKSEMFSGEVDYAMIADAVKRSPIPVIGNGNVADTESCRRMRETGAAGVMIGRGMMKAPWIFKALSEGKDPDGFLTPREIHSLIYRMIRYEALYREEKYYSDAIKKYAVWFTKGLPESSVFRTEIYTTKTMTETTELIDRYFENIPVL</sequence>
<feature type="binding site" evidence="13">
    <location>
        <position position="148"/>
    </location>
    <ligand>
        <name>FMN</name>
        <dbReference type="ChEBI" id="CHEBI:58210"/>
    </ligand>
</feature>
<dbReference type="PIRSF" id="PIRSF006621">
    <property type="entry name" value="Dus"/>
    <property type="match status" value="1"/>
</dbReference>
<dbReference type="SUPFAM" id="SSF51395">
    <property type="entry name" value="FMN-linked oxidoreductases"/>
    <property type="match status" value="1"/>
</dbReference>
<dbReference type="InterPro" id="IPR035587">
    <property type="entry name" value="DUS-like_FMN-bd"/>
</dbReference>
<feature type="domain" description="DUS-like FMN-binding" evidence="14">
    <location>
        <begin position="22"/>
        <end position="322"/>
    </location>
</feature>
<evidence type="ECO:0000256" key="6">
    <source>
        <dbReference type="ARBA" id="ARBA00022857"/>
    </source>
</evidence>
<dbReference type="Proteomes" id="UP000287502">
    <property type="component" value="Chromosome"/>
</dbReference>
<feature type="binding site" evidence="13">
    <location>
        <begin position="232"/>
        <end position="233"/>
    </location>
    <ligand>
        <name>FMN</name>
        <dbReference type="ChEBI" id="CHEBI:58210"/>
    </ligand>
</feature>
<organism evidence="15 16">
    <name type="scientific">Geovibrio thiophilus</name>
    <dbReference type="NCBI Taxonomy" id="139438"/>
    <lineage>
        <taxon>Bacteria</taxon>
        <taxon>Pseudomonadati</taxon>
        <taxon>Deferribacterota</taxon>
        <taxon>Deferribacteres</taxon>
        <taxon>Deferribacterales</taxon>
        <taxon>Geovibrionaceae</taxon>
        <taxon>Geovibrio</taxon>
    </lineage>
</organism>
<feature type="active site" description="Proton donor" evidence="12">
    <location>
        <position position="109"/>
    </location>
</feature>
<dbReference type="RefSeq" id="WP_128466193.1">
    <property type="nucleotide sequence ID" value="NZ_CP035108.1"/>
</dbReference>
<evidence type="ECO:0000256" key="1">
    <source>
        <dbReference type="ARBA" id="ARBA00002790"/>
    </source>
</evidence>
<dbReference type="EMBL" id="CP035108">
    <property type="protein sequence ID" value="QAR32907.1"/>
    <property type="molecule type" value="Genomic_DNA"/>
</dbReference>
<accession>A0A3R5V0X4</accession>
<dbReference type="InterPro" id="IPR013785">
    <property type="entry name" value="Aldolase_TIM"/>
</dbReference>
<evidence type="ECO:0000313" key="15">
    <source>
        <dbReference type="EMBL" id="QAR32907.1"/>
    </source>
</evidence>
<dbReference type="GO" id="GO:0050660">
    <property type="term" value="F:flavin adenine dinucleotide binding"/>
    <property type="evidence" value="ECO:0007669"/>
    <property type="project" value="InterPro"/>
</dbReference>
<keyword evidence="3 11" id="KW-0285">Flavoprotein</keyword>
<evidence type="ECO:0000256" key="13">
    <source>
        <dbReference type="PIRSR" id="PIRSR006621-2"/>
    </source>
</evidence>
<dbReference type="PANTHER" id="PTHR45846:SF1">
    <property type="entry name" value="TRNA-DIHYDROURIDINE(47) SYNTHASE [NAD(P)(+)]-LIKE"/>
    <property type="match status" value="1"/>
</dbReference>
<evidence type="ECO:0000256" key="12">
    <source>
        <dbReference type="PIRSR" id="PIRSR006621-1"/>
    </source>
</evidence>